<feature type="signal peptide" evidence="1">
    <location>
        <begin position="1"/>
        <end position="17"/>
    </location>
</feature>
<gene>
    <name evidence="3" type="ORF">BWD10_00335</name>
    <name evidence="4" type="ORF">SAMEA4504057_01506</name>
</gene>
<evidence type="ECO:0000313" key="5">
    <source>
        <dbReference type="Proteomes" id="UP000193466"/>
    </source>
</evidence>
<name>A0AB38DSE9_9NEIS</name>
<dbReference type="Pfam" id="PF11008">
    <property type="entry name" value="DUF2846"/>
    <property type="match status" value="1"/>
</dbReference>
<evidence type="ECO:0000313" key="3">
    <source>
        <dbReference type="EMBL" id="OSI11455.1"/>
    </source>
</evidence>
<evidence type="ECO:0000313" key="4">
    <source>
        <dbReference type="EMBL" id="SNU79996.1"/>
    </source>
</evidence>
<keyword evidence="5" id="KW-1185">Reference proteome</keyword>
<feature type="chain" id="PRO_5044329857" evidence="1">
    <location>
        <begin position="18"/>
        <end position="141"/>
    </location>
</feature>
<organism evidence="4 6">
    <name type="scientific">Neisseria zoodegmatis</name>
    <dbReference type="NCBI Taxonomy" id="326523"/>
    <lineage>
        <taxon>Bacteria</taxon>
        <taxon>Pseudomonadati</taxon>
        <taxon>Pseudomonadota</taxon>
        <taxon>Betaproteobacteria</taxon>
        <taxon>Neisseriales</taxon>
        <taxon>Neisseriaceae</taxon>
        <taxon>Neisseria</taxon>
    </lineage>
</organism>
<proteinExistence type="predicted"/>
<dbReference type="Proteomes" id="UP000215033">
    <property type="component" value="Chromosome 1"/>
</dbReference>
<reference evidence="4 6" key="2">
    <citation type="submission" date="2017-06" db="EMBL/GenBank/DDBJ databases">
        <authorList>
            <consortium name="Pathogen Informatics"/>
        </authorList>
    </citation>
    <scope>NUCLEOTIDE SEQUENCE [LARGE SCALE GENOMIC DNA]</scope>
    <source>
        <strain evidence="4 6">NCTC12230</strain>
    </source>
</reference>
<dbReference type="PROSITE" id="PS51257">
    <property type="entry name" value="PROKAR_LIPOPROTEIN"/>
    <property type="match status" value="1"/>
</dbReference>
<evidence type="ECO:0000259" key="2">
    <source>
        <dbReference type="Pfam" id="PF11008"/>
    </source>
</evidence>
<evidence type="ECO:0000256" key="1">
    <source>
        <dbReference type="SAM" id="SignalP"/>
    </source>
</evidence>
<protein>
    <submittedName>
        <fullName evidence="4">Protein of uncharacterized function (DUF2846)</fullName>
    </submittedName>
</protein>
<dbReference type="EMBL" id="LT906434">
    <property type="protein sequence ID" value="SNU79996.1"/>
    <property type="molecule type" value="Genomic_DNA"/>
</dbReference>
<dbReference type="EMBL" id="MTBM01000001">
    <property type="protein sequence ID" value="OSI11455.1"/>
    <property type="molecule type" value="Genomic_DNA"/>
</dbReference>
<dbReference type="InterPro" id="IPR022548">
    <property type="entry name" value="DUF2846"/>
</dbReference>
<dbReference type="Proteomes" id="UP000193466">
    <property type="component" value="Unassembled WGS sequence"/>
</dbReference>
<feature type="domain" description="DUF2846" evidence="2">
    <location>
        <begin position="34"/>
        <end position="109"/>
    </location>
</feature>
<sequence>MTIGKILSFSTLSILLAACGATGKSFSSLEAPAEGQSKLYVYRSPSLKGSAIHYDVYAGEHKIGNIRNGGYLSKELAPGEYEIWAKTEARRSVTIPLRANEIQCVKASVGFGAFVGRPKLESVSLDQCKAEIAATKESLDI</sequence>
<evidence type="ECO:0000313" key="6">
    <source>
        <dbReference type="Proteomes" id="UP000215033"/>
    </source>
</evidence>
<dbReference type="RefSeq" id="WP_085362510.1">
    <property type="nucleotide sequence ID" value="NZ_LT906434.1"/>
</dbReference>
<dbReference type="KEGG" id="nzo:SAMEA4504057_1506"/>
<keyword evidence="1" id="KW-0732">Signal</keyword>
<accession>A0AB38DSE9</accession>
<reference evidence="3 5" key="1">
    <citation type="submission" date="2017-01" db="EMBL/GenBank/DDBJ databases">
        <authorList>
            <person name="Wolfgang W.J."/>
            <person name="Cole J."/>
            <person name="Wroblewski D."/>
            <person name="Mcginnis J."/>
            <person name="Musser K.A."/>
        </authorList>
    </citation>
    <scope>NUCLEOTIDE SEQUENCE [LARGE SCALE GENOMIC DNA]</scope>
    <source>
        <strain evidence="3 5">DSM 21643</strain>
    </source>
</reference>
<dbReference type="AlphaFoldDB" id="A0AB38DSE9"/>